<dbReference type="Proteomes" id="UP000225706">
    <property type="component" value="Unassembled WGS sequence"/>
</dbReference>
<evidence type="ECO:0000313" key="3">
    <source>
        <dbReference type="Proteomes" id="UP000225706"/>
    </source>
</evidence>
<proteinExistence type="predicted"/>
<keyword evidence="3" id="KW-1185">Reference proteome</keyword>
<accession>A0A2B4RN08</accession>
<dbReference type="OrthoDB" id="5975409at2759"/>
<protein>
    <submittedName>
        <fullName evidence="2">Uncharacterized protein</fullName>
    </submittedName>
</protein>
<feature type="region of interest" description="Disordered" evidence="1">
    <location>
        <begin position="1"/>
        <end position="28"/>
    </location>
</feature>
<sequence>MASSPVKDLSREHTHQKQQSPYDGEGLSSKFLPKPSIIARAKFVTLNVTLADCSVILVGQSNIQQVSSNLYCDRDRLQSENGPKETHSDKIQSELQKGVTEKVECLVQVFNKGEVKSDSGPKEGNCTLNQYQTAKRELDCQVQPLSEKEEMEDTDQGKTSIASVELPMASIKVQGDFSGKHSEGERILKTLELCQDNGMFVQHKRLATEKIHYYEETKNADMVLILKIEQAVALSYENKPKSAKKMLISVTQSDLNGQASYGDVISARALYQYDSPEDWADLYYTYGCLWLDYMSLIADDTRKARARNATRNNARCSLEKALNFSQLDHRLRVRIKRERYAHIKLAAILLDCCSTAARIQEKTIPTSDIKQAKEHLDIVQFKLGNDIPTSTWIQLLKTRSDQFYRQGSYNLAKETVAEAFRFASLHKFDTELNTLQEMIELFKEKLLSHLVFTEELEASGSEATYSASGSNSG</sequence>
<evidence type="ECO:0000313" key="2">
    <source>
        <dbReference type="EMBL" id="PFX18556.1"/>
    </source>
</evidence>
<comment type="caution">
    <text evidence="2">The sequence shown here is derived from an EMBL/GenBank/DDBJ whole genome shotgun (WGS) entry which is preliminary data.</text>
</comment>
<name>A0A2B4RN08_STYPI</name>
<reference evidence="3" key="1">
    <citation type="journal article" date="2017" name="bioRxiv">
        <title>Comparative analysis of the genomes of Stylophora pistillata and Acropora digitifera provides evidence for extensive differences between species of corals.</title>
        <authorList>
            <person name="Voolstra C.R."/>
            <person name="Li Y."/>
            <person name="Liew Y.J."/>
            <person name="Baumgarten S."/>
            <person name="Zoccola D."/>
            <person name="Flot J.-F."/>
            <person name="Tambutte S."/>
            <person name="Allemand D."/>
            <person name="Aranda M."/>
        </authorList>
    </citation>
    <scope>NUCLEOTIDE SEQUENCE [LARGE SCALE GENOMIC DNA]</scope>
</reference>
<gene>
    <name evidence="2" type="ORF">AWC38_SpisGene17065</name>
</gene>
<organism evidence="2 3">
    <name type="scientific">Stylophora pistillata</name>
    <name type="common">Smooth cauliflower coral</name>
    <dbReference type="NCBI Taxonomy" id="50429"/>
    <lineage>
        <taxon>Eukaryota</taxon>
        <taxon>Metazoa</taxon>
        <taxon>Cnidaria</taxon>
        <taxon>Anthozoa</taxon>
        <taxon>Hexacorallia</taxon>
        <taxon>Scleractinia</taxon>
        <taxon>Astrocoeniina</taxon>
        <taxon>Pocilloporidae</taxon>
        <taxon>Stylophora</taxon>
    </lineage>
</organism>
<dbReference type="EMBL" id="LSMT01000404">
    <property type="protein sequence ID" value="PFX18556.1"/>
    <property type="molecule type" value="Genomic_DNA"/>
</dbReference>
<evidence type="ECO:0000256" key="1">
    <source>
        <dbReference type="SAM" id="MobiDB-lite"/>
    </source>
</evidence>
<dbReference type="AlphaFoldDB" id="A0A2B4RN08"/>